<gene>
    <name evidence="3" type="ORF">AUP42_14245</name>
</gene>
<evidence type="ECO:0000313" key="3">
    <source>
        <dbReference type="EMBL" id="KZB66698.1"/>
    </source>
</evidence>
<organism evidence="3 4">
    <name type="scientific">Thalassospira lucentensis</name>
    <dbReference type="NCBI Taxonomy" id="168935"/>
    <lineage>
        <taxon>Bacteria</taxon>
        <taxon>Pseudomonadati</taxon>
        <taxon>Pseudomonadota</taxon>
        <taxon>Alphaproteobacteria</taxon>
        <taxon>Rhodospirillales</taxon>
        <taxon>Thalassospiraceae</taxon>
        <taxon>Thalassospira</taxon>
    </lineage>
</organism>
<dbReference type="AlphaFoldDB" id="A0A154L9M0"/>
<comment type="caution">
    <text evidence="3">The sequence shown here is derived from an EMBL/GenBank/DDBJ whole genome shotgun (WGS) entry which is preliminary data.</text>
</comment>
<dbReference type="InterPro" id="IPR000905">
    <property type="entry name" value="Gcp-like_dom"/>
</dbReference>
<dbReference type="InterPro" id="IPR043129">
    <property type="entry name" value="ATPase_NBD"/>
</dbReference>
<dbReference type="Gene3D" id="3.30.420.40">
    <property type="match status" value="2"/>
</dbReference>
<evidence type="ECO:0000259" key="2">
    <source>
        <dbReference type="Pfam" id="PF00814"/>
    </source>
</evidence>
<evidence type="ECO:0000313" key="4">
    <source>
        <dbReference type="Proteomes" id="UP000076335"/>
    </source>
</evidence>
<evidence type="ECO:0000256" key="1">
    <source>
        <dbReference type="SAM" id="MobiDB-lite"/>
    </source>
</evidence>
<feature type="region of interest" description="Disordered" evidence="1">
    <location>
        <begin position="251"/>
        <end position="272"/>
    </location>
</feature>
<reference evidence="3 4" key="1">
    <citation type="submission" date="2015-12" db="EMBL/GenBank/DDBJ databases">
        <title>Genome sequence of Thalassospira lucentensis MCCC 1A02072.</title>
        <authorList>
            <person name="Lu L."/>
            <person name="Lai Q."/>
            <person name="Shao Z."/>
            <person name="Qian P."/>
        </authorList>
    </citation>
    <scope>NUCLEOTIDE SEQUENCE [LARGE SCALE GENOMIC DNA]</scope>
    <source>
        <strain evidence="3 4">MCCC 1A02072</strain>
    </source>
</reference>
<dbReference type="RefSeq" id="WP_062949928.1">
    <property type="nucleotide sequence ID" value="NZ_LPVY01000005.1"/>
</dbReference>
<feature type="compositionally biased region" description="Basic and acidic residues" evidence="1">
    <location>
        <begin position="253"/>
        <end position="272"/>
    </location>
</feature>
<dbReference type="CDD" id="cd24032">
    <property type="entry name" value="ASKHA_NBD_TsaB"/>
    <property type="match status" value="1"/>
</dbReference>
<dbReference type="EMBL" id="LPVY01000005">
    <property type="protein sequence ID" value="KZB66698.1"/>
    <property type="molecule type" value="Genomic_DNA"/>
</dbReference>
<dbReference type="PANTHER" id="PTHR11735:SF11">
    <property type="entry name" value="TRNA THREONYLCARBAMOYLADENOSINE BIOSYNTHESIS PROTEIN TSAB"/>
    <property type="match status" value="1"/>
</dbReference>
<sequence length="272" mass="28614">MSFTDYIKKMLTGQLRSNSHSADQTASQTPSGAIEKTGPTLLAIDTASTSLSTAVLINGVVKGELYEDMERGQAENLMGFITESLSQASITFDEVDGIAVTVGPGAFTGMRIGLATARALGLARKIPVVGVSSLEAVAYGVSERDQQGRNILVALDSKRNEIFAQAFDGKKRALSAPECVAPRQALMMAPPGDTLLAGDATPRLLTAAAHAPDAFYDCTAPGLPRAGNVARIAAARWGTDENLPPVPMYLRAPDARRIEDQGPAKSRQADEG</sequence>
<protein>
    <submittedName>
        <fullName evidence="3">tRNA threonylcarbamoyladenosine biosynthesis protein TsaB</fullName>
    </submittedName>
</protein>
<dbReference type="GO" id="GO:0002949">
    <property type="term" value="P:tRNA threonylcarbamoyladenosine modification"/>
    <property type="evidence" value="ECO:0007669"/>
    <property type="project" value="InterPro"/>
</dbReference>
<name>A0A154L9M0_9PROT</name>
<proteinExistence type="predicted"/>
<feature type="domain" description="Gcp-like" evidence="2">
    <location>
        <begin position="69"/>
        <end position="184"/>
    </location>
</feature>
<dbReference type="Pfam" id="PF00814">
    <property type="entry name" value="TsaD"/>
    <property type="match status" value="1"/>
</dbReference>
<dbReference type="NCBIfam" id="TIGR03725">
    <property type="entry name" value="T6A_YeaZ"/>
    <property type="match status" value="1"/>
</dbReference>
<dbReference type="OrthoDB" id="9809995at2"/>
<dbReference type="GO" id="GO:0005829">
    <property type="term" value="C:cytosol"/>
    <property type="evidence" value="ECO:0007669"/>
    <property type="project" value="TreeGrafter"/>
</dbReference>
<dbReference type="SUPFAM" id="SSF53067">
    <property type="entry name" value="Actin-like ATPase domain"/>
    <property type="match status" value="2"/>
</dbReference>
<dbReference type="Proteomes" id="UP000076335">
    <property type="component" value="Unassembled WGS sequence"/>
</dbReference>
<dbReference type="PANTHER" id="PTHR11735">
    <property type="entry name" value="TRNA N6-ADENOSINE THREONYLCARBAMOYLTRANSFERASE"/>
    <property type="match status" value="1"/>
</dbReference>
<dbReference type="InterPro" id="IPR022496">
    <property type="entry name" value="T6A_TsaB"/>
</dbReference>
<accession>A0A154L9M0</accession>